<accession>A0A1B7IRG8</accession>
<dbReference type="InterPro" id="IPR020843">
    <property type="entry name" value="ER"/>
</dbReference>
<organism evidence="4 5">
    <name type="scientific">Buttiauxella brennerae ATCC 51605</name>
    <dbReference type="NCBI Taxonomy" id="1354251"/>
    <lineage>
        <taxon>Bacteria</taxon>
        <taxon>Pseudomonadati</taxon>
        <taxon>Pseudomonadota</taxon>
        <taxon>Gammaproteobacteria</taxon>
        <taxon>Enterobacterales</taxon>
        <taxon>Enterobacteriaceae</taxon>
        <taxon>Buttiauxella</taxon>
    </lineage>
</organism>
<dbReference type="CDD" id="cd05282">
    <property type="entry name" value="ETR_like"/>
    <property type="match status" value="1"/>
</dbReference>
<dbReference type="SUPFAM" id="SSF51735">
    <property type="entry name" value="NAD(P)-binding Rossmann-fold domains"/>
    <property type="match status" value="1"/>
</dbReference>
<evidence type="ECO:0000313" key="5">
    <source>
        <dbReference type="Proteomes" id="UP000078410"/>
    </source>
</evidence>
<evidence type="ECO:0000259" key="3">
    <source>
        <dbReference type="SMART" id="SM00829"/>
    </source>
</evidence>
<dbReference type="Proteomes" id="UP000078410">
    <property type="component" value="Unassembled WGS sequence"/>
</dbReference>
<dbReference type="PATRIC" id="fig|1354251.4.peg.1538"/>
<dbReference type="PANTHER" id="PTHR48106:SF2">
    <property type="entry name" value="ZN2+-BINDING DEHYDROGENASE"/>
    <property type="match status" value="1"/>
</dbReference>
<dbReference type="AlphaFoldDB" id="A0A1B7IRG8"/>
<sequence>MQNSALWFRQFGQPEHVITLEQSDIAPRPCGMLRVQMRYAPVNPSDLIPVTGAYSHRVTPPRVVGYEGVGVVTDADNPEFIGQRVLPLRGEGTWQRLLDCSPQWAVPVPDSIPDLLAARGYINPLAAWVMLKKWPVRGKTVLLTAANSSCAALLAQWACLQGAQNIWGVCRSKEQTAALHEQGIKPVLIDDVNVLNMAAQQADVVFDAVGGELATRLLTNLKAEADFVSYGLLSGQPFDARGARAKPQRFHLRDTLAVTDSHEWQQWFVELWPLLAKSQLPEVTLFGLAQWREALREFAVAGRRCKPVLAL</sequence>
<dbReference type="InterPro" id="IPR011032">
    <property type="entry name" value="GroES-like_sf"/>
</dbReference>
<evidence type="ECO:0000256" key="1">
    <source>
        <dbReference type="ARBA" id="ARBA00022857"/>
    </source>
</evidence>
<dbReference type="GO" id="GO:0016651">
    <property type="term" value="F:oxidoreductase activity, acting on NAD(P)H"/>
    <property type="evidence" value="ECO:0007669"/>
    <property type="project" value="TreeGrafter"/>
</dbReference>
<evidence type="ECO:0000313" key="4">
    <source>
        <dbReference type="EMBL" id="OAT32358.1"/>
    </source>
</evidence>
<gene>
    <name evidence="4" type="ORF">M975_1493</name>
</gene>
<dbReference type="Gene3D" id="3.40.50.720">
    <property type="entry name" value="NAD(P)-binding Rossmann-like Domain"/>
    <property type="match status" value="1"/>
</dbReference>
<dbReference type="RefSeq" id="WP_064558448.1">
    <property type="nucleotide sequence ID" value="NZ_LXER01000015.1"/>
</dbReference>
<dbReference type="InterPro" id="IPR036291">
    <property type="entry name" value="NAD(P)-bd_dom_sf"/>
</dbReference>
<dbReference type="SUPFAM" id="SSF50129">
    <property type="entry name" value="GroES-like"/>
    <property type="match status" value="1"/>
</dbReference>
<protein>
    <submittedName>
        <fullName evidence="4">Putative oxidoreductase</fullName>
        <ecNumber evidence="4">1.-.-.-</ecNumber>
        <ecNumber evidence="4">2.3.1.-</ecNumber>
    </submittedName>
</protein>
<dbReference type="SMART" id="SM00829">
    <property type="entry name" value="PKS_ER"/>
    <property type="match status" value="1"/>
</dbReference>
<proteinExistence type="predicted"/>
<dbReference type="OrthoDB" id="9788224at2"/>
<dbReference type="Pfam" id="PF08240">
    <property type="entry name" value="ADH_N"/>
    <property type="match status" value="1"/>
</dbReference>
<dbReference type="GO" id="GO:0016746">
    <property type="term" value="F:acyltransferase activity"/>
    <property type="evidence" value="ECO:0007669"/>
    <property type="project" value="UniProtKB-KW"/>
</dbReference>
<comment type="caution">
    <text evidence="4">The sequence shown here is derived from an EMBL/GenBank/DDBJ whole genome shotgun (WGS) entry which is preliminary data.</text>
</comment>
<dbReference type="PANTHER" id="PTHR48106">
    <property type="entry name" value="QUINONE OXIDOREDUCTASE PIG3-RELATED"/>
    <property type="match status" value="1"/>
</dbReference>
<keyword evidence="5" id="KW-1185">Reference proteome</keyword>
<reference evidence="4 5" key="1">
    <citation type="submission" date="2016-04" db="EMBL/GenBank/DDBJ databases">
        <title>ATOL: Assembling a taxonomically balanced genome-scale reconstruction of the evolutionary history of the Enterobacteriaceae.</title>
        <authorList>
            <person name="Plunkett G.III."/>
            <person name="Neeno-Eckwall E.C."/>
            <person name="Glasner J.D."/>
            <person name="Perna N.T."/>
        </authorList>
    </citation>
    <scope>NUCLEOTIDE SEQUENCE [LARGE SCALE GENOMIC DNA]</scope>
    <source>
        <strain evidence="4 5">ATCC 51605</strain>
    </source>
</reference>
<dbReference type="EC" id="2.3.1.-" evidence="4"/>
<name>A0A1B7IRG8_9ENTR</name>
<dbReference type="InterPro" id="IPR013154">
    <property type="entry name" value="ADH-like_N"/>
</dbReference>
<feature type="domain" description="Enoyl reductase (ER)" evidence="3">
    <location>
        <begin position="12"/>
        <end position="309"/>
    </location>
</feature>
<dbReference type="EMBL" id="LXER01000015">
    <property type="protein sequence ID" value="OAT32358.1"/>
    <property type="molecule type" value="Genomic_DNA"/>
</dbReference>
<dbReference type="EC" id="1.-.-.-" evidence="4"/>
<dbReference type="GO" id="GO:0070402">
    <property type="term" value="F:NADPH binding"/>
    <property type="evidence" value="ECO:0007669"/>
    <property type="project" value="TreeGrafter"/>
</dbReference>
<evidence type="ECO:0000256" key="2">
    <source>
        <dbReference type="ARBA" id="ARBA00023002"/>
    </source>
</evidence>
<dbReference type="Gene3D" id="3.90.180.10">
    <property type="entry name" value="Medium-chain alcohol dehydrogenases, catalytic domain"/>
    <property type="match status" value="1"/>
</dbReference>
<keyword evidence="1" id="KW-0521">NADP</keyword>
<keyword evidence="2 4" id="KW-0560">Oxidoreductase</keyword>
<keyword evidence="4" id="KW-0012">Acyltransferase</keyword>
<keyword evidence="4" id="KW-0808">Transferase</keyword>